<dbReference type="InterPro" id="IPR002656">
    <property type="entry name" value="Acyl_transf_3_dom"/>
</dbReference>
<dbReference type="EMBL" id="QNUE01000002">
    <property type="protein sequence ID" value="REC68891.1"/>
    <property type="molecule type" value="Genomic_DNA"/>
</dbReference>
<evidence type="ECO:0000256" key="1">
    <source>
        <dbReference type="SAM" id="Phobius"/>
    </source>
</evidence>
<feature type="transmembrane region" description="Helical" evidence="1">
    <location>
        <begin position="229"/>
        <end position="247"/>
    </location>
</feature>
<accession>A0A3D9CT68</accession>
<protein>
    <recommendedName>
        <fullName evidence="2">Acyltransferase 3 domain-containing protein</fullName>
    </recommendedName>
</protein>
<dbReference type="AlphaFoldDB" id="A0A3D9CT68"/>
<feature type="transmembrane region" description="Helical" evidence="1">
    <location>
        <begin position="12"/>
        <end position="30"/>
    </location>
</feature>
<dbReference type="GO" id="GO:0016747">
    <property type="term" value="F:acyltransferase activity, transferring groups other than amino-acyl groups"/>
    <property type="evidence" value="ECO:0007669"/>
    <property type="project" value="InterPro"/>
</dbReference>
<feature type="transmembrane region" description="Helical" evidence="1">
    <location>
        <begin position="160"/>
        <end position="184"/>
    </location>
</feature>
<comment type="caution">
    <text evidence="3">The sequence shown here is derived from an EMBL/GenBank/DDBJ whole genome shotgun (WGS) entry which is preliminary data.</text>
</comment>
<gene>
    <name evidence="3" type="ORF">DRF59_03090</name>
</gene>
<feature type="transmembrane region" description="Helical" evidence="1">
    <location>
        <begin position="313"/>
        <end position="333"/>
    </location>
</feature>
<reference evidence="3 4" key="1">
    <citation type="journal article" date="2007" name="Int. J. Syst. Evol. Microbiol.">
        <title>Chryseobacterium flavum sp. nov., isolated from polluted soil.</title>
        <authorList>
            <person name="Zhou Y."/>
            <person name="Dong J."/>
            <person name="Wang X."/>
            <person name="Huang X."/>
            <person name="Zhang K.Y."/>
            <person name="Zhang Y.Q."/>
            <person name="Guo Y.F."/>
            <person name="Lai R."/>
            <person name="Li W.J."/>
        </authorList>
    </citation>
    <scope>NUCLEOTIDE SEQUENCE [LARGE SCALE GENOMIC DNA]</scope>
    <source>
        <strain evidence="3 4">KCTC 12877</strain>
    </source>
</reference>
<feature type="domain" description="Acyltransferase 3" evidence="2">
    <location>
        <begin position="12"/>
        <end position="328"/>
    </location>
</feature>
<keyword evidence="4" id="KW-1185">Reference proteome</keyword>
<feature type="transmembrane region" description="Helical" evidence="1">
    <location>
        <begin position="125"/>
        <end position="148"/>
    </location>
</feature>
<feature type="transmembrane region" description="Helical" evidence="1">
    <location>
        <begin position="87"/>
        <end position="105"/>
    </location>
</feature>
<feature type="transmembrane region" description="Helical" evidence="1">
    <location>
        <begin position="50"/>
        <end position="67"/>
    </location>
</feature>
<keyword evidence="1" id="KW-0812">Transmembrane</keyword>
<dbReference type="PANTHER" id="PTHR23028">
    <property type="entry name" value="ACETYLTRANSFERASE"/>
    <property type="match status" value="1"/>
</dbReference>
<evidence type="ECO:0000313" key="3">
    <source>
        <dbReference type="EMBL" id="REC68891.1"/>
    </source>
</evidence>
<dbReference type="Proteomes" id="UP000256769">
    <property type="component" value="Unassembled WGS sequence"/>
</dbReference>
<organism evidence="3 4">
    <name type="scientific">Chryseobacterium flavum</name>
    <dbReference type="NCBI Taxonomy" id="415851"/>
    <lineage>
        <taxon>Bacteria</taxon>
        <taxon>Pseudomonadati</taxon>
        <taxon>Bacteroidota</taxon>
        <taxon>Flavobacteriia</taxon>
        <taxon>Flavobacteriales</taxon>
        <taxon>Weeksellaceae</taxon>
        <taxon>Chryseobacterium group</taxon>
        <taxon>Chryseobacterium</taxon>
    </lineage>
</organism>
<dbReference type="GO" id="GO:0009103">
    <property type="term" value="P:lipopolysaccharide biosynthetic process"/>
    <property type="evidence" value="ECO:0007669"/>
    <property type="project" value="TreeGrafter"/>
</dbReference>
<evidence type="ECO:0000313" key="4">
    <source>
        <dbReference type="Proteomes" id="UP000256769"/>
    </source>
</evidence>
<proteinExistence type="predicted"/>
<dbReference type="Pfam" id="PF01757">
    <property type="entry name" value="Acyl_transf_3"/>
    <property type="match status" value="1"/>
</dbReference>
<feature type="transmembrane region" description="Helical" evidence="1">
    <location>
        <begin position="196"/>
        <end position="217"/>
    </location>
</feature>
<sequence>MAVQTIFMKIPQITFTRFLAAMAIVISHFNKDLFLYKIDYISNIFLKANVGVSYFFILSGFIMIIAYHKKSRIDYRGYYRNRFARIYPLYVLGLLLYLITRYTNFSFYKGFLYLFGLQSWIPGEAMILNFPGWSISVEFLFYLLFPLLYNYFYSKESKSIWIISIVIWITTQIFCSIYEGSVYYKGPHTESHEFLYYYPLMHINEFLVGNLAGLFFVKHHQPKNYDVPVMAIFMLVLLALIFIPLFYHNGLMAILFVPLIILISRNNGMLTKIFSLKPLEYLGEASYAVYITHIPVLYILREVVKKYYLDIDSVFWIYLIVLIATSVLFYQFIEKPLREYLKQIKIG</sequence>
<keyword evidence="1" id="KW-1133">Transmembrane helix</keyword>
<dbReference type="GO" id="GO:0016020">
    <property type="term" value="C:membrane"/>
    <property type="evidence" value="ECO:0007669"/>
    <property type="project" value="TreeGrafter"/>
</dbReference>
<evidence type="ECO:0000259" key="2">
    <source>
        <dbReference type="Pfam" id="PF01757"/>
    </source>
</evidence>
<name>A0A3D9CT68_9FLAO</name>
<keyword evidence="1" id="KW-0472">Membrane</keyword>
<dbReference type="PANTHER" id="PTHR23028:SF53">
    <property type="entry name" value="ACYL_TRANSF_3 DOMAIN-CONTAINING PROTEIN"/>
    <property type="match status" value="1"/>
</dbReference>
<dbReference type="InterPro" id="IPR050879">
    <property type="entry name" value="Acyltransferase_3"/>
</dbReference>
<feature type="transmembrane region" description="Helical" evidence="1">
    <location>
        <begin position="282"/>
        <end position="301"/>
    </location>
</feature>